<protein>
    <submittedName>
        <fullName evidence="3">Uncharacterized protein</fullName>
    </submittedName>
</protein>
<sequence>MAPEAFGVIAVIGFGLSAVLAIVAAAYGVTHHVRSVHDELTGRAAQRAIDAMREGRSSVPALAVQQGGRGDVQSGSLRLREVNSRDHKSFVASSTLSVASDATLQGERALESEAGTTLLDAVASSGGAPNSEAGTTLLSSGVPSASFSIAAESETTLLAQDAPCAAPADGSESETTLLGTGAPSVAASESETTLLSGKEA</sequence>
<evidence type="ECO:0000313" key="4">
    <source>
        <dbReference type="Proteomes" id="UP000738879"/>
    </source>
</evidence>
<comment type="caution">
    <text evidence="3">The sequence shown here is derived from an EMBL/GenBank/DDBJ whole genome shotgun (WGS) entry which is preliminary data.</text>
</comment>
<evidence type="ECO:0000256" key="1">
    <source>
        <dbReference type="SAM" id="MobiDB-lite"/>
    </source>
</evidence>
<reference evidence="3" key="1">
    <citation type="submission" date="2021-02" db="EMBL/GenBank/DDBJ databases">
        <title>Infant gut strain persistence is associated with maternal origin, phylogeny, and functional potential including surface adhesion and iron acquisition.</title>
        <authorList>
            <person name="Lou Y.C."/>
        </authorList>
    </citation>
    <scope>NUCLEOTIDE SEQUENCE</scope>
    <source>
        <strain evidence="3">L3_128_245G1_dasL3_128_245G1_concoct_49</strain>
    </source>
</reference>
<gene>
    <name evidence="3" type="ORF">KHY67_04660</name>
</gene>
<evidence type="ECO:0000313" key="3">
    <source>
        <dbReference type="EMBL" id="MBS5146975.1"/>
    </source>
</evidence>
<accession>A0A943BPQ6</accession>
<feature type="transmembrane region" description="Helical" evidence="2">
    <location>
        <begin position="6"/>
        <end position="29"/>
    </location>
</feature>
<evidence type="ECO:0000256" key="2">
    <source>
        <dbReference type="SAM" id="Phobius"/>
    </source>
</evidence>
<feature type="compositionally biased region" description="Polar residues" evidence="1">
    <location>
        <begin position="187"/>
        <end position="200"/>
    </location>
</feature>
<dbReference type="EMBL" id="JAGZJA010000005">
    <property type="protein sequence ID" value="MBS5146975.1"/>
    <property type="molecule type" value="Genomic_DNA"/>
</dbReference>
<dbReference type="AlphaFoldDB" id="A0A943BPQ6"/>
<keyword evidence="2" id="KW-0812">Transmembrane</keyword>
<organism evidence="3 4">
    <name type="scientific">Collinsella intestinalis</name>
    <dbReference type="NCBI Taxonomy" id="147207"/>
    <lineage>
        <taxon>Bacteria</taxon>
        <taxon>Bacillati</taxon>
        <taxon>Actinomycetota</taxon>
        <taxon>Coriobacteriia</taxon>
        <taxon>Coriobacteriales</taxon>
        <taxon>Coriobacteriaceae</taxon>
        <taxon>Collinsella</taxon>
    </lineage>
</organism>
<keyword evidence="2" id="KW-0472">Membrane</keyword>
<keyword evidence="2" id="KW-1133">Transmembrane helix</keyword>
<proteinExistence type="predicted"/>
<name>A0A943BPQ6_9ACTN</name>
<dbReference type="Proteomes" id="UP000738879">
    <property type="component" value="Unassembled WGS sequence"/>
</dbReference>
<feature type="region of interest" description="Disordered" evidence="1">
    <location>
        <begin position="163"/>
        <end position="200"/>
    </location>
</feature>